<gene>
    <name evidence="3" type="ORF">AQJ91_18115</name>
</gene>
<feature type="compositionally biased region" description="Polar residues" evidence="1">
    <location>
        <begin position="177"/>
        <end position="195"/>
    </location>
</feature>
<proteinExistence type="predicted"/>
<dbReference type="AlphaFoldDB" id="A0A101UZI5"/>
<evidence type="ECO:0000256" key="1">
    <source>
        <dbReference type="SAM" id="MobiDB-lite"/>
    </source>
</evidence>
<keyword evidence="2" id="KW-0812">Transmembrane</keyword>
<feature type="region of interest" description="Disordered" evidence="1">
    <location>
        <begin position="117"/>
        <end position="136"/>
    </location>
</feature>
<dbReference type="RefSeq" id="WP_067022342.1">
    <property type="nucleotide sequence ID" value="NZ_KQ949084.1"/>
</dbReference>
<feature type="region of interest" description="Disordered" evidence="1">
    <location>
        <begin position="145"/>
        <end position="262"/>
    </location>
</feature>
<comment type="caution">
    <text evidence="3">The sequence shown here is derived from an EMBL/GenBank/DDBJ whole genome shotgun (WGS) entry which is preliminary data.</text>
</comment>
<feature type="compositionally biased region" description="Polar residues" evidence="1">
    <location>
        <begin position="157"/>
        <end position="166"/>
    </location>
</feature>
<evidence type="ECO:0000313" key="3">
    <source>
        <dbReference type="EMBL" id="KUO19735.1"/>
    </source>
</evidence>
<feature type="compositionally biased region" description="Basic residues" evidence="1">
    <location>
        <begin position="78"/>
        <end position="90"/>
    </location>
</feature>
<keyword evidence="4" id="KW-1185">Reference proteome</keyword>
<feature type="compositionally biased region" description="Low complexity" evidence="1">
    <location>
        <begin position="196"/>
        <end position="224"/>
    </location>
</feature>
<feature type="transmembrane region" description="Helical" evidence="2">
    <location>
        <begin position="94"/>
        <end position="112"/>
    </location>
</feature>
<evidence type="ECO:0000256" key="2">
    <source>
        <dbReference type="SAM" id="Phobius"/>
    </source>
</evidence>
<organism evidence="3 4">
    <name type="scientific">Streptomyces dysideae</name>
    <dbReference type="NCBI Taxonomy" id="909626"/>
    <lineage>
        <taxon>Bacteria</taxon>
        <taxon>Bacillati</taxon>
        <taxon>Actinomycetota</taxon>
        <taxon>Actinomycetes</taxon>
        <taxon>Kitasatosporales</taxon>
        <taxon>Streptomycetaceae</taxon>
        <taxon>Streptomyces</taxon>
    </lineage>
</organism>
<dbReference type="STRING" id="909626.AQJ91_18115"/>
<name>A0A101UZI5_9ACTN</name>
<keyword evidence="2" id="KW-1133">Transmembrane helix</keyword>
<dbReference type="OrthoDB" id="3855728at2"/>
<dbReference type="Proteomes" id="UP000053260">
    <property type="component" value="Unassembled WGS sequence"/>
</dbReference>
<feature type="region of interest" description="Disordered" evidence="1">
    <location>
        <begin position="70"/>
        <end position="90"/>
    </location>
</feature>
<protein>
    <submittedName>
        <fullName evidence="3">Uncharacterized protein</fullName>
    </submittedName>
</protein>
<dbReference type="EMBL" id="LMXB01000048">
    <property type="protein sequence ID" value="KUO19735.1"/>
    <property type="molecule type" value="Genomic_DNA"/>
</dbReference>
<reference evidence="3 4" key="1">
    <citation type="submission" date="2015-10" db="EMBL/GenBank/DDBJ databases">
        <title>Draft genome sequence of Streptomyces sp. RV15, isolated from a marine sponge.</title>
        <authorList>
            <person name="Ruckert C."/>
            <person name="Abdelmohsen U.R."/>
            <person name="Winkler A."/>
            <person name="Hentschel U."/>
            <person name="Kalinowski J."/>
            <person name="Kampfer P."/>
            <person name="Glaeser S."/>
        </authorList>
    </citation>
    <scope>NUCLEOTIDE SEQUENCE [LARGE SCALE GENOMIC DNA]</scope>
    <source>
        <strain evidence="3 4">RV15</strain>
    </source>
</reference>
<evidence type="ECO:0000313" key="4">
    <source>
        <dbReference type="Proteomes" id="UP000053260"/>
    </source>
</evidence>
<keyword evidence="2" id="KW-0472">Membrane</keyword>
<accession>A0A101UZI5</accession>
<sequence>MDYCSSCRRHLNGALVCPGCGSYAPDIAPVTAVSRTVPASDTWDDGRFLDMTDEEPQLETAAEAADLVDAPPAPQGRAARRRQRARWKKSQRRAVVATAFALVGGALTVASMDRQGGDRTQAATAPEVAGGTGAEVDEEVQDALPAPTLPDTDTRRSGSTPATQPTAPERAGRQDTAPLTTTPRNTQPNAATVSRTTPISATQPQAAATPATGGTLPDAAETTPTPTPTPPAADDSGSTDGGTESGTTPESPDPAATSPSQLCVLVLCIG</sequence>